<dbReference type="PANTHER" id="PTHR11365:SF23">
    <property type="entry name" value="HYPOTHETICAL 5-OXOPROLINASE (EUROFUNG)-RELATED"/>
    <property type="match status" value="1"/>
</dbReference>
<dbReference type="InterPro" id="IPR045079">
    <property type="entry name" value="Oxoprolinase-like"/>
</dbReference>
<evidence type="ECO:0000259" key="1">
    <source>
        <dbReference type="Pfam" id="PF02538"/>
    </source>
</evidence>
<dbReference type="AlphaFoldDB" id="A0AAP6JD29"/>
<feature type="domain" description="Hydantoinase B/oxoprolinase" evidence="1">
    <location>
        <begin position="2"/>
        <end position="510"/>
    </location>
</feature>
<protein>
    <submittedName>
        <fullName evidence="2">Hydantoinase B/oxoprolinase family protein</fullName>
    </submittedName>
</protein>
<comment type="caution">
    <text evidence="2">The sequence shown here is derived from an EMBL/GenBank/DDBJ whole genome shotgun (WGS) entry which is preliminary data.</text>
</comment>
<sequence>MDPVRLSVFINRINSICEQMGAVLRRAAFSPNIRDRLDFSCALFDARGELCAQAAHIPVHLGSMAHAMRDVVDVRDWAAGDILALNDPYLGGTHLPDVTVIMPVFEAGRLLGFVANRAHHSDIGSSSPGSLPLSRDLDDEGVIIPPTLIGRHGDLDQTVMATLTGRMNNPALVAGDFAAQVASVRAGVEQLRLLAADHQGAQWDQALAAINDYAERMARTTLSRIPSGRYCFTDYMDDDGFGAEDIPIRVCLKVERGDVTVDFDGTADQVAGNINCPLSVTAAAVLYVFRCLMPAEMPASAGAFRGVSIQAPVGSLVNARPPAAVAAGNVETSSRVVDTLIGALAQAIPDEMPAASQGSMNNLAMGSLSGRRWDYYETLGGGGGAHRAGPGLDGVHTHMTNTLNTPVEVVEMNWPLRVLRYAYRPDSGGRGRHRGGWGLAREYQFLDKAEVSIISERRRRGPWGLAGGREGQAGRNHLNGRALPGKASFSVVDGDRLLLETPGGGAWGDPGPA</sequence>
<dbReference type="GO" id="GO:0006749">
    <property type="term" value="P:glutathione metabolic process"/>
    <property type="evidence" value="ECO:0007669"/>
    <property type="project" value="TreeGrafter"/>
</dbReference>
<dbReference type="InterPro" id="IPR003692">
    <property type="entry name" value="Hydantoinase_B"/>
</dbReference>
<proteinExistence type="predicted"/>
<evidence type="ECO:0000313" key="2">
    <source>
        <dbReference type="EMBL" id="MEA5444730.1"/>
    </source>
</evidence>
<organism evidence="2 3">
    <name type="scientific">Natronospira elongata</name>
    <dbReference type="NCBI Taxonomy" id="3110268"/>
    <lineage>
        <taxon>Bacteria</taxon>
        <taxon>Pseudomonadati</taxon>
        <taxon>Pseudomonadota</taxon>
        <taxon>Gammaproteobacteria</taxon>
        <taxon>Natronospirales</taxon>
        <taxon>Natronospiraceae</taxon>
        <taxon>Natronospira</taxon>
    </lineage>
</organism>
<reference evidence="2 3" key="1">
    <citation type="submission" date="2023-12" db="EMBL/GenBank/DDBJ databases">
        <title>Whole-genome sequencing of halo(alkali)philic microorganisms from hypersaline lakes.</title>
        <authorList>
            <person name="Sorokin D.Y."/>
            <person name="Merkel A.Y."/>
            <person name="Messina E."/>
            <person name="Yakimov M."/>
        </authorList>
    </citation>
    <scope>NUCLEOTIDE SEQUENCE [LARGE SCALE GENOMIC DNA]</scope>
    <source>
        <strain evidence="2 3">AB-CW1</strain>
    </source>
</reference>
<dbReference type="EMBL" id="JAYGII010000003">
    <property type="protein sequence ID" value="MEA5444730.1"/>
    <property type="molecule type" value="Genomic_DNA"/>
</dbReference>
<dbReference type="PANTHER" id="PTHR11365">
    <property type="entry name" value="5-OXOPROLINASE RELATED"/>
    <property type="match status" value="1"/>
</dbReference>
<evidence type="ECO:0000313" key="3">
    <source>
        <dbReference type="Proteomes" id="UP001302316"/>
    </source>
</evidence>
<gene>
    <name evidence="2" type="ORF">VCB98_02740</name>
</gene>
<name>A0AAP6JD29_9GAMM</name>
<dbReference type="RefSeq" id="WP_346050240.1">
    <property type="nucleotide sequence ID" value="NZ_JAYGII010000003.1"/>
</dbReference>
<dbReference type="Pfam" id="PF02538">
    <property type="entry name" value="Hydantoinase_B"/>
    <property type="match status" value="1"/>
</dbReference>
<keyword evidence="3" id="KW-1185">Reference proteome</keyword>
<dbReference type="GO" id="GO:0005829">
    <property type="term" value="C:cytosol"/>
    <property type="evidence" value="ECO:0007669"/>
    <property type="project" value="TreeGrafter"/>
</dbReference>
<dbReference type="Proteomes" id="UP001302316">
    <property type="component" value="Unassembled WGS sequence"/>
</dbReference>
<dbReference type="GO" id="GO:0017168">
    <property type="term" value="F:5-oxoprolinase (ATP-hydrolyzing) activity"/>
    <property type="evidence" value="ECO:0007669"/>
    <property type="project" value="TreeGrafter"/>
</dbReference>
<accession>A0AAP6JD29</accession>